<evidence type="ECO:0000256" key="1">
    <source>
        <dbReference type="SAM" id="MobiDB-lite"/>
    </source>
</evidence>
<accession>A0A1A8JGE0</accession>
<organism evidence="2">
    <name type="scientific">Nothobranchius kuhntae</name>
    <name type="common">Beira killifish</name>
    <dbReference type="NCBI Taxonomy" id="321403"/>
    <lineage>
        <taxon>Eukaryota</taxon>
        <taxon>Metazoa</taxon>
        <taxon>Chordata</taxon>
        <taxon>Craniata</taxon>
        <taxon>Vertebrata</taxon>
        <taxon>Euteleostomi</taxon>
        <taxon>Actinopterygii</taxon>
        <taxon>Neopterygii</taxon>
        <taxon>Teleostei</taxon>
        <taxon>Neoteleostei</taxon>
        <taxon>Acanthomorphata</taxon>
        <taxon>Ovalentaria</taxon>
        <taxon>Atherinomorphae</taxon>
        <taxon>Cyprinodontiformes</taxon>
        <taxon>Nothobranchiidae</taxon>
        <taxon>Nothobranchius</taxon>
    </lineage>
</organism>
<feature type="non-terminal residue" evidence="2">
    <location>
        <position position="1"/>
    </location>
</feature>
<gene>
    <name evidence="2" type="primary">Nfu_g_1_025062</name>
</gene>
<feature type="non-terminal residue" evidence="2">
    <location>
        <position position="54"/>
    </location>
</feature>
<name>A0A1A8JGE0_NOTKU</name>
<proteinExistence type="predicted"/>
<protein>
    <submittedName>
        <fullName evidence="2">Uncharacterized protein</fullName>
    </submittedName>
</protein>
<feature type="region of interest" description="Disordered" evidence="1">
    <location>
        <begin position="35"/>
        <end position="54"/>
    </location>
</feature>
<reference evidence="2" key="2">
    <citation type="submission" date="2016-06" db="EMBL/GenBank/DDBJ databases">
        <title>The genome of a short-lived fish provides insights into sex chromosome evolution and the genetic control of aging.</title>
        <authorList>
            <person name="Reichwald K."/>
            <person name="Felder M."/>
            <person name="Petzold A."/>
            <person name="Koch P."/>
            <person name="Groth M."/>
            <person name="Platzer M."/>
        </authorList>
    </citation>
    <scope>NUCLEOTIDE SEQUENCE</scope>
    <source>
        <tissue evidence="2">Brain</tissue>
    </source>
</reference>
<dbReference type="EMBL" id="HAED01022250">
    <property type="protein sequence ID" value="SBR09003.1"/>
    <property type="molecule type" value="Transcribed_RNA"/>
</dbReference>
<evidence type="ECO:0000313" key="2">
    <source>
        <dbReference type="EMBL" id="SBR09003.1"/>
    </source>
</evidence>
<dbReference type="AlphaFoldDB" id="A0A1A8JGE0"/>
<sequence length="54" mass="6148">EMLTQKPRSKAKLLPIVSWADQIVGRPHKTISQLAAERTRNTARNSSRRLHLSV</sequence>
<reference evidence="2" key="1">
    <citation type="submission" date="2016-05" db="EMBL/GenBank/DDBJ databases">
        <authorList>
            <person name="Lavstsen T."/>
            <person name="Jespersen J.S."/>
        </authorList>
    </citation>
    <scope>NUCLEOTIDE SEQUENCE</scope>
    <source>
        <tissue evidence="2">Brain</tissue>
    </source>
</reference>